<feature type="chain" id="PRO_5039253628" evidence="5">
    <location>
        <begin position="22"/>
        <end position="293"/>
    </location>
</feature>
<evidence type="ECO:0000256" key="2">
    <source>
        <dbReference type="ARBA" id="ARBA00022448"/>
    </source>
</evidence>
<dbReference type="InterPro" id="IPR050492">
    <property type="entry name" value="Bact_metal-bind_prot9"/>
</dbReference>
<evidence type="ECO:0000313" key="7">
    <source>
        <dbReference type="Proteomes" id="UP000214975"/>
    </source>
</evidence>
<dbReference type="PROSITE" id="PS51257">
    <property type="entry name" value="PROKAR_LIPOPROTEIN"/>
    <property type="match status" value="1"/>
</dbReference>
<sequence length="293" mass="32867">MKKLLSIFLAISILFSLTSCNTKISKRPDKMIVYASFYPLYDLTKKIAGDKAVVQNIIPPGVEPHDWEPTTRQVADIERASVVIYLGLGMDSWINKIETSVSGPKFINVSTGINAIKVGNAVNPHVWLSPKETQILAKNIKDALVNADNKNAKYYQSNYENLVKTLKQLDNEYTTKLKNTKTKTFVVYHSAFDYIARDYGLNQVSIVGMSEEAEASPAKIAEVIKLIKDENIKYIFTEPLTSPKPIQSIANETGTKVLPLNTIEGITKDEMKKGYDYIKLMQQNLDNLQKALN</sequence>
<accession>A0A223HWX1</accession>
<dbReference type="EMBL" id="CP016893">
    <property type="protein sequence ID" value="AST56971.1"/>
    <property type="molecule type" value="Genomic_DNA"/>
</dbReference>
<dbReference type="InterPro" id="IPR006127">
    <property type="entry name" value="ZnuA-like"/>
</dbReference>
<dbReference type="RefSeq" id="WP_094396957.1">
    <property type="nucleotide sequence ID" value="NZ_CP016893.1"/>
</dbReference>
<dbReference type="PRINTS" id="PR00690">
    <property type="entry name" value="ADHESNFAMILY"/>
</dbReference>
<dbReference type="PRINTS" id="PR00691">
    <property type="entry name" value="ADHESINB"/>
</dbReference>
<gene>
    <name evidence="6" type="ORF">Thert_00827</name>
</gene>
<evidence type="ECO:0000256" key="4">
    <source>
        <dbReference type="RuleBase" id="RU003512"/>
    </source>
</evidence>
<reference evidence="6 7" key="1">
    <citation type="submission" date="2016-08" db="EMBL/GenBank/DDBJ databases">
        <title>A novel genetic cassette of butanologenic Thermoanaerobacterium thermosaccharolyticum that directly convert cellulose to butanol.</title>
        <authorList>
            <person name="Li T."/>
            <person name="He J."/>
        </authorList>
    </citation>
    <scope>NUCLEOTIDE SEQUENCE [LARGE SCALE GENOMIC DNA]</scope>
    <source>
        <strain evidence="6 7">TG57</strain>
    </source>
</reference>
<dbReference type="PANTHER" id="PTHR42953:SF3">
    <property type="entry name" value="HIGH-AFFINITY ZINC UPTAKE SYSTEM PROTEIN ZNUA"/>
    <property type="match status" value="1"/>
</dbReference>
<organism evidence="6 7">
    <name type="scientific">Thermoanaerobacterium thermosaccharolyticum</name>
    <name type="common">Clostridium thermosaccharolyticum</name>
    <dbReference type="NCBI Taxonomy" id="1517"/>
    <lineage>
        <taxon>Bacteria</taxon>
        <taxon>Bacillati</taxon>
        <taxon>Bacillota</taxon>
        <taxon>Clostridia</taxon>
        <taxon>Thermoanaerobacterales</taxon>
        <taxon>Thermoanaerobacteraceae</taxon>
        <taxon>Thermoanaerobacterium</taxon>
    </lineage>
</organism>
<dbReference type="GO" id="GO:0030001">
    <property type="term" value="P:metal ion transport"/>
    <property type="evidence" value="ECO:0007669"/>
    <property type="project" value="InterPro"/>
</dbReference>
<dbReference type="InterPro" id="IPR006128">
    <property type="entry name" value="Lipoprotein_PsaA-like"/>
</dbReference>
<evidence type="ECO:0000256" key="5">
    <source>
        <dbReference type="SAM" id="SignalP"/>
    </source>
</evidence>
<evidence type="ECO:0000256" key="3">
    <source>
        <dbReference type="ARBA" id="ARBA00022729"/>
    </source>
</evidence>
<dbReference type="Pfam" id="PF01297">
    <property type="entry name" value="ZnuA"/>
    <property type="match status" value="1"/>
</dbReference>
<keyword evidence="2 4" id="KW-0813">Transport</keyword>
<feature type="signal peptide" evidence="5">
    <location>
        <begin position="1"/>
        <end position="21"/>
    </location>
</feature>
<protein>
    <submittedName>
        <fullName evidence="6">Zinc ABC transporter substrate-binding protein</fullName>
    </submittedName>
</protein>
<dbReference type="Gene3D" id="3.40.50.1980">
    <property type="entry name" value="Nitrogenase molybdenum iron protein domain"/>
    <property type="match status" value="2"/>
</dbReference>
<name>A0A223HWX1_THETR</name>
<evidence type="ECO:0000313" key="6">
    <source>
        <dbReference type="EMBL" id="AST56971.1"/>
    </source>
</evidence>
<evidence type="ECO:0000256" key="1">
    <source>
        <dbReference type="ARBA" id="ARBA00011028"/>
    </source>
</evidence>
<keyword evidence="3 5" id="KW-0732">Signal</keyword>
<dbReference type="PANTHER" id="PTHR42953">
    <property type="entry name" value="HIGH-AFFINITY ZINC UPTAKE SYSTEM PROTEIN ZNUA-RELATED"/>
    <property type="match status" value="1"/>
</dbReference>
<dbReference type="Proteomes" id="UP000214975">
    <property type="component" value="Chromosome"/>
</dbReference>
<dbReference type="SUPFAM" id="SSF53807">
    <property type="entry name" value="Helical backbone' metal receptor"/>
    <property type="match status" value="1"/>
</dbReference>
<dbReference type="InterPro" id="IPR006129">
    <property type="entry name" value="AdhesinB"/>
</dbReference>
<dbReference type="GO" id="GO:0046872">
    <property type="term" value="F:metal ion binding"/>
    <property type="evidence" value="ECO:0007669"/>
    <property type="project" value="InterPro"/>
</dbReference>
<comment type="similarity">
    <text evidence="1 4">Belongs to the bacterial solute-binding protein 9 family.</text>
</comment>
<dbReference type="AlphaFoldDB" id="A0A223HWX1"/>
<dbReference type="GO" id="GO:0007155">
    <property type="term" value="P:cell adhesion"/>
    <property type="evidence" value="ECO:0007669"/>
    <property type="project" value="InterPro"/>
</dbReference>
<proteinExistence type="inferred from homology"/>